<feature type="domain" description="PH" evidence="2">
    <location>
        <begin position="505"/>
        <end position="606"/>
    </location>
</feature>
<dbReference type="EMBL" id="CAADRA010005252">
    <property type="protein sequence ID" value="VFT87698.1"/>
    <property type="molecule type" value="Genomic_DNA"/>
</dbReference>
<dbReference type="CDD" id="cd00821">
    <property type="entry name" value="PH"/>
    <property type="match status" value="1"/>
</dbReference>
<dbReference type="GO" id="GO:0046872">
    <property type="term" value="F:metal ion binding"/>
    <property type="evidence" value="ECO:0007669"/>
    <property type="project" value="InterPro"/>
</dbReference>
<evidence type="ECO:0000256" key="1">
    <source>
        <dbReference type="SAM" id="MobiDB-lite"/>
    </source>
</evidence>
<evidence type="ECO:0000259" key="3">
    <source>
        <dbReference type="PROSITE" id="PS51043"/>
    </source>
</evidence>
<proteinExistence type="predicted"/>
<feature type="domain" description="DDHD" evidence="3">
    <location>
        <begin position="324"/>
        <end position="474"/>
    </location>
</feature>
<dbReference type="PROSITE" id="PS50003">
    <property type="entry name" value="PH_DOMAIN"/>
    <property type="match status" value="1"/>
</dbReference>
<feature type="region of interest" description="Disordered" evidence="1">
    <location>
        <begin position="90"/>
        <end position="117"/>
    </location>
</feature>
<dbReference type="PANTHER" id="PTHR23509">
    <property type="entry name" value="PA-PL1 PHOSPHOLIPASE FAMILY"/>
    <property type="match status" value="1"/>
</dbReference>
<protein>
    <submittedName>
        <fullName evidence="5">Aste57867_10830 protein</fullName>
    </submittedName>
</protein>
<sequence length="734" mass="82596">MGVQSESLLLPRTAVVEFNALARQVQARAERFVQASEGLETTKDETRDVVVLESTLEAVVQSLVACKDSVDQAIDFFMNQKLAMDNSKHDMTEPASMAASSTNEGQANDQPDLTGNDEAITKTGVYATEVESEHEATDASAAQQAENFPKEILLENVNHLMFVIHGIGQHDDFVEKPFDEESRQKGESSNFRELFSTMRDSLFAKEIPLSLEIVPVEWHAQVHKSGADDVFDSICPDDSKMLRGINRRLVMDVLYYSAPKYGQMIIDSVTKQMNDKYNNFKKINPNWTGFISIFAHSLGTLISYDILSHDAGQVGANGVVFHGLAFPVENLFCAGSPVPIFELSRGHLDIHDGKCTGGMRRPKVNHYFNLFHPADPIAYRVEPLINVNMAPYPAVTLEQSDSFKYKTFGEMVQVVDKLTEESKMAKDWMGPRIDFQVRREGWDWFTGDFYAPLSHSVYWSSQDVVTITLMAICRPVVDILTRYIDHKIPLPTLRPRRLVPFTPYKKIKIATTTQVRDGSTGAWHSRAVFLARKRVYFTPSAADVACTKKYSLAFTANSIVEEDASNPRVIRFTADQSDPSSATQTLKCASTTQRQEWMAAMRAALANFQSGKSATTSYVQTHGLDLPSGTDVAFFDAELTSTLQYKWGLFWYNAWYVLTKTSLDCYDTCPAIVNWEHFSLKNVFANPTHGHFRLVNRTGTSVTFKIEEQAQFNAWVEAIKEFENHSLTFEEECN</sequence>
<dbReference type="GO" id="GO:0004620">
    <property type="term" value="F:phospholipase activity"/>
    <property type="evidence" value="ECO:0007669"/>
    <property type="project" value="TreeGrafter"/>
</dbReference>
<dbReference type="Proteomes" id="UP000332933">
    <property type="component" value="Unassembled WGS sequence"/>
</dbReference>
<dbReference type="PANTHER" id="PTHR23509:SF10">
    <property type="entry name" value="LD21067P"/>
    <property type="match status" value="1"/>
</dbReference>
<dbReference type="GO" id="GO:0005737">
    <property type="term" value="C:cytoplasm"/>
    <property type="evidence" value="ECO:0007669"/>
    <property type="project" value="TreeGrafter"/>
</dbReference>
<dbReference type="InterPro" id="IPR011993">
    <property type="entry name" value="PH-like_dom_sf"/>
</dbReference>
<reference evidence="4" key="2">
    <citation type="submission" date="2019-06" db="EMBL/GenBank/DDBJ databases">
        <title>Genomics analysis of Aphanomyces spp. identifies a new class of oomycete effector associated with host adaptation.</title>
        <authorList>
            <person name="Gaulin E."/>
        </authorList>
    </citation>
    <scope>NUCLEOTIDE SEQUENCE</scope>
    <source>
        <strain evidence="4">CBS 578.67</strain>
    </source>
</reference>
<dbReference type="InterPro" id="IPR004177">
    <property type="entry name" value="DDHD_dom"/>
</dbReference>
<evidence type="ECO:0000313" key="6">
    <source>
        <dbReference type="Proteomes" id="UP000332933"/>
    </source>
</evidence>
<reference evidence="5 6" key="1">
    <citation type="submission" date="2019-03" db="EMBL/GenBank/DDBJ databases">
        <authorList>
            <person name="Gaulin E."/>
            <person name="Dumas B."/>
        </authorList>
    </citation>
    <scope>NUCLEOTIDE SEQUENCE [LARGE SCALE GENOMIC DNA]</scope>
    <source>
        <strain evidence="5">CBS 568.67</strain>
    </source>
</reference>
<keyword evidence="6" id="KW-1185">Reference proteome</keyword>
<dbReference type="InterPro" id="IPR058055">
    <property type="entry name" value="PA-PLA1"/>
</dbReference>
<dbReference type="Pfam" id="PF02862">
    <property type="entry name" value="DDHD"/>
    <property type="match status" value="1"/>
</dbReference>
<organism evidence="5 6">
    <name type="scientific">Aphanomyces stellatus</name>
    <dbReference type="NCBI Taxonomy" id="120398"/>
    <lineage>
        <taxon>Eukaryota</taxon>
        <taxon>Sar</taxon>
        <taxon>Stramenopiles</taxon>
        <taxon>Oomycota</taxon>
        <taxon>Saprolegniomycetes</taxon>
        <taxon>Saprolegniales</taxon>
        <taxon>Verrucalvaceae</taxon>
        <taxon>Aphanomyces</taxon>
    </lineage>
</organism>
<evidence type="ECO:0000259" key="2">
    <source>
        <dbReference type="PROSITE" id="PS50003"/>
    </source>
</evidence>
<dbReference type="Gene3D" id="2.30.29.30">
    <property type="entry name" value="Pleckstrin-homology domain (PH domain)/Phosphotyrosine-binding domain (PTB)"/>
    <property type="match status" value="1"/>
</dbReference>
<evidence type="ECO:0000313" key="5">
    <source>
        <dbReference type="EMBL" id="VFT87698.1"/>
    </source>
</evidence>
<dbReference type="SMART" id="SM01127">
    <property type="entry name" value="DDHD"/>
    <property type="match status" value="1"/>
</dbReference>
<dbReference type="PROSITE" id="PS51043">
    <property type="entry name" value="DDHD"/>
    <property type="match status" value="1"/>
</dbReference>
<dbReference type="OrthoDB" id="69269at2759"/>
<feature type="compositionally biased region" description="Polar residues" evidence="1">
    <location>
        <begin position="98"/>
        <end position="113"/>
    </location>
</feature>
<accession>A0A485KRH9</accession>
<dbReference type="EMBL" id="VJMH01005231">
    <property type="protein sequence ID" value="KAF0698566.1"/>
    <property type="molecule type" value="Genomic_DNA"/>
</dbReference>
<name>A0A485KRH9_9STRA</name>
<dbReference type="InterPro" id="IPR001849">
    <property type="entry name" value="PH_domain"/>
</dbReference>
<dbReference type="SUPFAM" id="SSF50729">
    <property type="entry name" value="PH domain-like"/>
    <property type="match status" value="2"/>
</dbReference>
<dbReference type="AlphaFoldDB" id="A0A485KRH9"/>
<gene>
    <name evidence="5" type="primary">Aste57867_10830</name>
    <name evidence="4" type="ORF">As57867_010790</name>
    <name evidence="5" type="ORF">ASTE57867_10830</name>
</gene>
<evidence type="ECO:0000313" key="4">
    <source>
        <dbReference type="EMBL" id="KAF0698566.1"/>
    </source>
</evidence>